<evidence type="ECO:0000256" key="4">
    <source>
        <dbReference type="ARBA" id="ARBA00023125"/>
    </source>
</evidence>
<dbReference type="AlphaFoldDB" id="A0A4R5KEP8"/>
<name>A0A4R5KEP8_9MICC</name>
<evidence type="ECO:0000256" key="5">
    <source>
        <dbReference type="ARBA" id="ARBA00023163"/>
    </source>
</evidence>
<dbReference type="PRINTS" id="PR00035">
    <property type="entry name" value="HTHGNTR"/>
</dbReference>
<keyword evidence="3" id="KW-0805">Transcription regulation</keyword>
<dbReference type="InterPro" id="IPR015421">
    <property type="entry name" value="PyrdxlP-dep_Trfase_major"/>
</dbReference>
<dbReference type="CDD" id="cd00609">
    <property type="entry name" value="AAT_like"/>
    <property type="match status" value="1"/>
</dbReference>
<dbReference type="GO" id="GO:0003700">
    <property type="term" value="F:DNA-binding transcription factor activity"/>
    <property type="evidence" value="ECO:0007669"/>
    <property type="project" value="InterPro"/>
</dbReference>
<dbReference type="SUPFAM" id="SSF53383">
    <property type="entry name" value="PLP-dependent transferases"/>
    <property type="match status" value="1"/>
</dbReference>
<dbReference type="PANTHER" id="PTHR46577:SF1">
    <property type="entry name" value="HTH-TYPE TRANSCRIPTIONAL REGULATORY PROTEIN GABR"/>
    <property type="match status" value="1"/>
</dbReference>
<comment type="similarity">
    <text evidence="1">In the C-terminal section; belongs to the class-I pyridoxal-phosphate-dependent aminotransferase family.</text>
</comment>
<keyword evidence="7" id="KW-0032">Aminotransferase</keyword>
<dbReference type="GO" id="GO:0003677">
    <property type="term" value="F:DNA binding"/>
    <property type="evidence" value="ECO:0007669"/>
    <property type="project" value="UniProtKB-KW"/>
</dbReference>
<proteinExistence type="inferred from homology"/>
<accession>A0A4R5KEP8</accession>
<dbReference type="InterPro" id="IPR015424">
    <property type="entry name" value="PyrdxlP-dep_Trfase"/>
</dbReference>
<evidence type="ECO:0000256" key="1">
    <source>
        <dbReference type="ARBA" id="ARBA00005384"/>
    </source>
</evidence>
<gene>
    <name evidence="7" type="ORF">E1809_15815</name>
</gene>
<dbReference type="PANTHER" id="PTHR46577">
    <property type="entry name" value="HTH-TYPE TRANSCRIPTIONAL REGULATORY PROTEIN GABR"/>
    <property type="match status" value="1"/>
</dbReference>
<dbReference type="PROSITE" id="PS50949">
    <property type="entry name" value="HTH_GNTR"/>
    <property type="match status" value="1"/>
</dbReference>
<dbReference type="Pfam" id="PF00155">
    <property type="entry name" value="Aminotran_1_2"/>
    <property type="match status" value="1"/>
</dbReference>
<comment type="caution">
    <text evidence="7">The sequence shown here is derived from an EMBL/GenBank/DDBJ whole genome shotgun (WGS) entry which is preliminary data.</text>
</comment>
<evidence type="ECO:0000259" key="6">
    <source>
        <dbReference type="PROSITE" id="PS50949"/>
    </source>
</evidence>
<evidence type="ECO:0000256" key="3">
    <source>
        <dbReference type="ARBA" id="ARBA00023015"/>
    </source>
</evidence>
<feature type="domain" description="HTH gntR-type" evidence="6">
    <location>
        <begin position="7"/>
        <end position="75"/>
    </location>
</feature>
<dbReference type="CDD" id="cd07377">
    <property type="entry name" value="WHTH_GntR"/>
    <property type="match status" value="1"/>
</dbReference>
<keyword evidence="8" id="KW-1185">Reference proteome</keyword>
<dbReference type="InterPro" id="IPR051446">
    <property type="entry name" value="HTH_trans_reg/aminotransferase"/>
</dbReference>
<protein>
    <submittedName>
        <fullName evidence="7">PLP-dependent aminotransferase family protein</fullName>
    </submittedName>
</protein>
<dbReference type="GO" id="GO:0030170">
    <property type="term" value="F:pyridoxal phosphate binding"/>
    <property type="evidence" value="ECO:0007669"/>
    <property type="project" value="InterPro"/>
</dbReference>
<dbReference type="EMBL" id="SMRU01000018">
    <property type="protein sequence ID" value="TDF93706.1"/>
    <property type="molecule type" value="Genomic_DNA"/>
</dbReference>
<organism evidence="7 8">
    <name type="scientific">Arthrobacter terricola</name>
    <dbReference type="NCBI Taxonomy" id="2547396"/>
    <lineage>
        <taxon>Bacteria</taxon>
        <taxon>Bacillati</taxon>
        <taxon>Actinomycetota</taxon>
        <taxon>Actinomycetes</taxon>
        <taxon>Micrococcales</taxon>
        <taxon>Micrococcaceae</taxon>
        <taxon>Arthrobacter</taxon>
    </lineage>
</organism>
<keyword evidence="5" id="KW-0804">Transcription</keyword>
<dbReference type="OrthoDB" id="594134at2"/>
<dbReference type="SMART" id="SM00345">
    <property type="entry name" value="HTH_GNTR"/>
    <property type="match status" value="1"/>
</dbReference>
<keyword evidence="2" id="KW-0663">Pyridoxal phosphate</keyword>
<evidence type="ECO:0000256" key="2">
    <source>
        <dbReference type="ARBA" id="ARBA00022898"/>
    </source>
</evidence>
<keyword evidence="7" id="KW-0808">Transferase</keyword>
<dbReference type="SUPFAM" id="SSF46785">
    <property type="entry name" value="Winged helix' DNA-binding domain"/>
    <property type="match status" value="1"/>
</dbReference>
<dbReference type="Gene3D" id="1.10.10.10">
    <property type="entry name" value="Winged helix-like DNA-binding domain superfamily/Winged helix DNA-binding domain"/>
    <property type="match status" value="1"/>
</dbReference>
<dbReference type="InterPro" id="IPR036390">
    <property type="entry name" value="WH_DNA-bd_sf"/>
</dbReference>
<keyword evidence="4" id="KW-0238">DNA-binding</keyword>
<reference evidence="7 8" key="1">
    <citation type="submission" date="2019-03" db="EMBL/GenBank/DDBJ databases">
        <title>Whole genome sequence of Arthrobacter sp JH1-1.</title>
        <authorList>
            <person name="Trinh H.N."/>
        </authorList>
    </citation>
    <scope>NUCLEOTIDE SEQUENCE [LARGE SCALE GENOMIC DNA]</scope>
    <source>
        <strain evidence="7 8">JH1-1</strain>
    </source>
</reference>
<dbReference type="GO" id="GO:0008483">
    <property type="term" value="F:transaminase activity"/>
    <property type="evidence" value="ECO:0007669"/>
    <property type="project" value="UniProtKB-KW"/>
</dbReference>
<evidence type="ECO:0000313" key="7">
    <source>
        <dbReference type="EMBL" id="TDF93706.1"/>
    </source>
</evidence>
<dbReference type="Gene3D" id="3.40.640.10">
    <property type="entry name" value="Type I PLP-dependent aspartate aminotransferase-like (Major domain)"/>
    <property type="match status" value="1"/>
</dbReference>
<dbReference type="Pfam" id="PF00392">
    <property type="entry name" value="GntR"/>
    <property type="match status" value="1"/>
</dbReference>
<sequence>MKHKKPLPLAAQLANQLRGAILRGVLQPEHTLPATRRLASELGISRGVVVRAYEQLSGEGFLESNGAGGTRVAIRPDVQRAVSIPTPTRISAPAAGVIDLTPGRPAGTPFRHKDWRNAWKEALSAPGSTQLPAALGTIGLREAVAQHLAVSRGLPVRADDVIITAGTSDALQLVVAMLRNRTGHSGRPRILVEDPGYPTARRVMAAAGAELLTIPVDENGLRSSQLDTLAQAPDAVLVTPSHQYPLGGRMTVQERLDLLKWAEQRGVLVLEDDYDSEFRHTRMPLPAAASLPTNAEVVLLGTFSKNLSPWLRCGYLVVRGDSGQQLKATREALDTPVSGVMQSALARYIDGGGLSRHIARARREYSHRRTLLMDRLGRLDGLGLAALDGGLHAVIRFDKPDANALAAQALEHGVRVVPLAFYYADLAPVNGLVIGYGAVSDLQLTRALDVIAGLIDKGSNRA</sequence>
<dbReference type="Proteomes" id="UP000295511">
    <property type="component" value="Unassembled WGS sequence"/>
</dbReference>
<dbReference type="InterPro" id="IPR036388">
    <property type="entry name" value="WH-like_DNA-bd_sf"/>
</dbReference>
<evidence type="ECO:0000313" key="8">
    <source>
        <dbReference type="Proteomes" id="UP000295511"/>
    </source>
</evidence>
<dbReference type="InterPro" id="IPR004839">
    <property type="entry name" value="Aminotransferase_I/II_large"/>
</dbReference>
<dbReference type="InterPro" id="IPR000524">
    <property type="entry name" value="Tscrpt_reg_HTH_GntR"/>
</dbReference>